<dbReference type="InterPro" id="IPR004143">
    <property type="entry name" value="BPL_LPL_catalytic"/>
</dbReference>
<dbReference type="GO" id="GO:0009249">
    <property type="term" value="P:protein lipoylation"/>
    <property type="evidence" value="ECO:0007669"/>
    <property type="project" value="TreeGrafter"/>
</dbReference>
<dbReference type="Gene3D" id="3.30.930.10">
    <property type="entry name" value="Bira Bifunctional Protein, Domain 2"/>
    <property type="match status" value="1"/>
</dbReference>
<evidence type="ECO:0000313" key="2">
    <source>
        <dbReference type="EMBL" id="HGT40035.1"/>
    </source>
</evidence>
<accession>A0A7C4LLY8</accession>
<dbReference type="PANTHER" id="PTHR10993">
    <property type="entry name" value="OCTANOYLTRANSFERASE"/>
    <property type="match status" value="1"/>
</dbReference>
<dbReference type="Pfam" id="PF21948">
    <property type="entry name" value="LplA-B_cat"/>
    <property type="match status" value="1"/>
</dbReference>
<gene>
    <name evidence="2" type="ORF">ENS64_12360</name>
</gene>
<dbReference type="InterPro" id="IPR045864">
    <property type="entry name" value="aa-tRNA-synth_II/BPL/LPL"/>
</dbReference>
<evidence type="ECO:0000259" key="1">
    <source>
        <dbReference type="PROSITE" id="PS51733"/>
    </source>
</evidence>
<feature type="domain" description="BPL/LPL catalytic" evidence="1">
    <location>
        <begin position="46"/>
        <end position="225"/>
    </location>
</feature>
<dbReference type="AlphaFoldDB" id="A0A7C4LLY8"/>
<dbReference type="PANTHER" id="PTHR10993:SF7">
    <property type="entry name" value="LIPOYLTRANSFERASE 2, MITOCHONDRIAL-RELATED"/>
    <property type="match status" value="1"/>
</dbReference>
<reference evidence="2" key="1">
    <citation type="journal article" date="2020" name="mSystems">
        <title>Genome- and Community-Level Interaction Insights into Carbon Utilization and Element Cycling Functions of Hydrothermarchaeota in Hydrothermal Sediment.</title>
        <authorList>
            <person name="Zhou Z."/>
            <person name="Liu Y."/>
            <person name="Xu W."/>
            <person name="Pan J."/>
            <person name="Luo Z.H."/>
            <person name="Li M."/>
        </authorList>
    </citation>
    <scope>NUCLEOTIDE SEQUENCE [LARGE SCALE GENOMIC DNA]</scope>
    <source>
        <strain evidence="2">SpSt-508</strain>
    </source>
</reference>
<dbReference type="EMBL" id="DSVQ01000016">
    <property type="protein sequence ID" value="HGT40035.1"/>
    <property type="molecule type" value="Genomic_DNA"/>
</dbReference>
<name>A0A7C4LLY8_9PLAN</name>
<comment type="caution">
    <text evidence="2">The sequence shown here is derived from an EMBL/GenBank/DDBJ whole genome shotgun (WGS) entry which is preliminary data.</text>
</comment>
<proteinExistence type="predicted"/>
<sequence length="248" mass="27042">MSSSLNHALPGWCHSSALEVSLLGLTELAAALTLQDRMAADLAERQDRRGVLLLCEHPLGISFGREGSAADLFADRYELTARGVPVEWLRRGSGAWAHHGGQLVAYLLVPYLRCGLSALAVRDRLVASLVDVAREFGVAGEPAERPGVRGRCGQFGFVGVSVGNGITQFGACLNVSVPRGVLQLVRWGPDVRPSCLAAERMRPTAMAAVRESWVRHLAARFEYEQVHVWTGHPWLRRTVRRGVVCVES</sequence>
<organism evidence="2">
    <name type="scientific">Schlesneria paludicola</name>
    <dbReference type="NCBI Taxonomy" id="360056"/>
    <lineage>
        <taxon>Bacteria</taxon>
        <taxon>Pseudomonadati</taxon>
        <taxon>Planctomycetota</taxon>
        <taxon>Planctomycetia</taxon>
        <taxon>Planctomycetales</taxon>
        <taxon>Planctomycetaceae</taxon>
        <taxon>Schlesneria</taxon>
    </lineage>
</organism>
<dbReference type="GO" id="GO:0033819">
    <property type="term" value="F:lipoyl(octanoyl) transferase activity"/>
    <property type="evidence" value="ECO:0007669"/>
    <property type="project" value="TreeGrafter"/>
</dbReference>
<dbReference type="SUPFAM" id="SSF55681">
    <property type="entry name" value="Class II aaRS and biotin synthetases"/>
    <property type="match status" value="1"/>
</dbReference>
<protein>
    <recommendedName>
        <fullName evidence="1">BPL/LPL catalytic domain-containing protein</fullName>
    </recommendedName>
</protein>
<dbReference type="PROSITE" id="PS51733">
    <property type="entry name" value="BPL_LPL_CATALYTIC"/>
    <property type="match status" value="1"/>
</dbReference>